<keyword evidence="3" id="KW-1185">Reference proteome</keyword>
<dbReference type="EMBL" id="JAPFFF010000003">
    <property type="protein sequence ID" value="KAK8893950.1"/>
    <property type="molecule type" value="Genomic_DNA"/>
</dbReference>
<accession>A0ABR2KS58</accession>
<proteinExistence type="predicted"/>
<evidence type="ECO:0000256" key="1">
    <source>
        <dbReference type="SAM" id="Coils"/>
    </source>
</evidence>
<evidence type="ECO:0000313" key="2">
    <source>
        <dbReference type="EMBL" id="KAK8893950.1"/>
    </source>
</evidence>
<comment type="caution">
    <text evidence="2">The sequence shown here is derived from an EMBL/GenBank/DDBJ whole genome shotgun (WGS) entry which is preliminary data.</text>
</comment>
<reference evidence="2 3" key="1">
    <citation type="submission" date="2024-04" db="EMBL/GenBank/DDBJ databases">
        <title>Tritrichomonas musculus Genome.</title>
        <authorList>
            <person name="Alves-Ferreira E."/>
            <person name="Grigg M."/>
            <person name="Lorenzi H."/>
            <person name="Galac M."/>
        </authorList>
    </citation>
    <scope>NUCLEOTIDE SEQUENCE [LARGE SCALE GENOMIC DNA]</scope>
    <source>
        <strain evidence="2 3">EAF2021</strain>
    </source>
</reference>
<dbReference type="Proteomes" id="UP001470230">
    <property type="component" value="Unassembled WGS sequence"/>
</dbReference>
<gene>
    <name evidence="2" type="ORF">M9Y10_022379</name>
</gene>
<protein>
    <submittedName>
        <fullName evidence="2">Uncharacterized protein</fullName>
    </submittedName>
</protein>
<evidence type="ECO:0000313" key="3">
    <source>
        <dbReference type="Proteomes" id="UP001470230"/>
    </source>
</evidence>
<sequence>MITREEFAIMQKQMVDMNDEKLDMLAQIKTLKESITQIDLIKKSIDEIKLSKEKEESSYNEEMSKVQSKVNNLTDQLRNIDDLSKQKSWDAKKLTRLENSLQELISTTVNQDNTIEDLNQKIEEFKLKQSEIDEQIKKVHTDNKNNARLIKKIESFGAIQLKISECESKLYIIQHVRKKNQKRISNLTLSKTNIAKTNDVLQQKFNDLNDELSKILESLNSIEPSVEETQSELTHFHNEELNVQEELEQLESKDHSLDTEFKEMLKTKTDEKEMVHDLSKKLDEQLNQLKQSIDQSSIERNILVNKKISLVNQLKKSIKDKIKDITRSRSQSPHVLRLIDQQEKQWVERQQLYEVLNKVEAKHKELTDLVSRKSIVLNELKDFMKTVPPLDKKYSSQPLAMLENAYQVALEENRARAANITDISQELELVEKENKELKINV</sequence>
<name>A0ABR2KS58_9EUKA</name>
<organism evidence="2 3">
    <name type="scientific">Tritrichomonas musculus</name>
    <dbReference type="NCBI Taxonomy" id="1915356"/>
    <lineage>
        <taxon>Eukaryota</taxon>
        <taxon>Metamonada</taxon>
        <taxon>Parabasalia</taxon>
        <taxon>Tritrichomonadida</taxon>
        <taxon>Tritrichomonadidae</taxon>
        <taxon>Tritrichomonas</taxon>
    </lineage>
</organism>
<feature type="coiled-coil region" evidence="1">
    <location>
        <begin position="198"/>
        <end position="299"/>
    </location>
</feature>
<feature type="coiled-coil region" evidence="1">
    <location>
        <begin position="56"/>
        <end position="83"/>
    </location>
</feature>
<keyword evidence="1" id="KW-0175">Coiled coil</keyword>